<sequence length="87" mass="9077">MKTLFTSGVAATLLVASFGASAQQADESLSAQFQQELSLASAELMETTKAAVTQTLEEWADDLIGSDDAQAQLAVKPESATAEKPQS</sequence>
<protein>
    <submittedName>
        <fullName evidence="2">Uncharacterized protein</fullName>
    </submittedName>
</protein>
<dbReference type="EMBL" id="PIQH01000012">
    <property type="protein sequence ID" value="RUO76888.1"/>
    <property type="molecule type" value="Genomic_DNA"/>
</dbReference>
<proteinExistence type="predicted"/>
<dbReference type="Proteomes" id="UP000287996">
    <property type="component" value="Unassembled WGS sequence"/>
</dbReference>
<evidence type="ECO:0000313" key="3">
    <source>
        <dbReference type="Proteomes" id="UP000287996"/>
    </source>
</evidence>
<dbReference type="AlphaFoldDB" id="A0A432ZFZ6"/>
<comment type="caution">
    <text evidence="2">The sequence shown here is derived from an EMBL/GenBank/DDBJ whole genome shotgun (WGS) entry which is preliminary data.</text>
</comment>
<dbReference type="RefSeq" id="WP_126842651.1">
    <property type="nucleotide sequence ID" value="NZ_PIQH01000012.1"/>
</dbReference>
<name>A0A432ZFZ6_9GAMM</name>
<organism evidence="2 3">
    <name type="scientific">Idiomarina tyrosinivorans</name>
    <dbReference type="NCBI Taxonomy" id="1445662"/>
    <lineage>
        <taxon>Bacteria</taxon>
        <taxon>Pseudomonadati</taxon>
        <taxon>Pseudomonadota</taxon>
        <taxon>Gammaproteobacteria</taxon>
        <taxon>Alteromonadales</taxon>
        <taxon>Idiomarinaceae</taxon>
        <taxon>Idiomarina</taxon>
    </lineage>
</organism>
<keyword evidence="3" id="KW-1185">Reference proteome</keyword>
<evidence type="ECO:0000256" key="1">
    <source>
        <dbReference type="SAM" id="SignalP"/>
    </source>
</evidence>
<feature type="signal peptide" evidence="1">
    <location>
        <begin position="1"/>
        <end position="22"/>
    </location>
</feature>
<accession>A0A432ZFZ6</accession>
<gene>
    <name evidence="2" type="ORF">CWI84_11055</name>
</gene>
<reference evidence="2 3" key="1">
    <citation type="journal article" date="2011" name="Front. Microbiol.">
        <title>Genomic signatures of strain selection and enhancement in Bacillus atrophaeus var. globigii, a historical biowarfare simulant.</title>
        <authorList>
            <person name="Gibbons H.S."/>
            <person name="Broomall S.M."/>
            <person name="McNew L.A."/>
            <person name="Daligault H."/>
            <person name="Chapman C."/>
            <person name="Bruce D."/>
            <person name="Karavis M."/>
            <person name="Krepps M."/>
            <person name="McGregor P.A."/>
            <person name="Hong C."/>
            <person name="Park K.H."/>
            <person name="Akmal A."/>
            <person name="Feldman A."/>
            <person name="Lin J.S."/>
            <person name="Chang W.E."/>
            <person name="Higgs B.W."/>
            <person name="Demirev P."/>
            <person name="Lindquist J."/>
            <person name="Liem A."/>
            <person name="Fochler E."/>
            <person name="Read T.D."/>
            <person name="Tapia R."/>
            <person name="Johnson S."/>
            <person name="Bishop-Lilly K.A."/>
            <person name="Detter C."/>
            <person name="Han C."/>
            <person name="Sozhamannan S."/>
            <person name="Rosenzweig C.N."/>
            <person name="Skowronski E.W."/>
        </authorList>
    </citation>
    <scope>NUCLEOTIDE SEQUENCE [LARGE SCALE GENOMIC DNA]</scope>
    <source>
        <strain evidence="2 3">CC-PW-9</strain>
    </source>
</reference>
<evidence type="ECO:0000313" key="2">
    <source>
        <dbReference type="EMBL" id="RUO76888.1"/>
    </source>
</evidence>
<feature type="chain" id="PRO_5019551212" evidence="1">
    <location>
        <begin position="23"/>
        <end position="87"/>
    </location>
</feature>
<keyword evidence="1" id="KW-0732">Signal</keyword>